<dbReference type="EMBL" id="CATIWC010000407">
    <property type="protein sequence ID" value="CAI8583098.1"/>
    <property type="molecule type" value="Genomic_DNA"/>
</dbReference>
<organism evidence="2 3">
    <name type="scientific">Vicia faba</name>
    <name type="common">Broad bean</name>
    <name type="synonym">Faba vulgaris</name>
    <dbReference type="NCBI Taxonomy" id="3906"/>
    <lineage>
        <taxon>Eukaryota</taxon>
        <taxon>Viridiplantae</taxon>
        <taxon>Streptophyta</taxon>
        <taxon>Embryophyta</taxon>
        <taxon>Tracheophyta</taxon>
        <taxon>Spermatophyta</taxon>
        <taxon>Magnoliopsida</taxon>
        <taxon>eudicotyledons</taxon>
        <taxon>Gunneridae</taxon>
        <taxon>Pentapetalae</taxon>
        <taxon>rosids</taxon>
        <taxon>fabids</taxon>
        <taxon>Fabales</taxon>
        <taxon>Fabaceae</taxon>
        <taxon>Papilionoideae</taxon>
        <taxon>50 kb inversion clade</taxon>
        <taxon>NPAAA clade</taxon>
        <taxon>Hologalegina</taxon>
        <taxon>IRL clade</taxon>
        <taxon>Fabeae</taxon>
        <taxon>Vicia</taxon>
    </lineage>
</organism>
<feature type="region of interest" description="Disordered" evidence="1">
    <location>
        <begin position="199"/>
        <end position="219"/>
    </location>
</feature>
<evidence type="ECO:0000313" key="2">
    <source>
        <dbReference type="EMBL" id="CAI8583098.1"/>
    </source>
</evidence>
<evidence type="ECO:0000313" key="3">
    <source>
        <dbReference type="Proteomes" id="UP001157006"/>
    </source>
</evidence>
<dbReference type="AlphaFoldDB" id="A0AAV0YEX9"/>
<reference evidence="2 3" key="1">
    <citation type="submission" date="2023-01" db="EMBL/GenBank/DDBJ databases">
        <authorList>
            <person name="Kreplak J."/>
        </authorList>
    </citation>
    <scope>NUCLEOTIDE SEQUENCE [LARGE SCALE GENOMIC DNA]</scope>
</reference>
<accession>A0AAV0YEX9</accession>
<name>A0AAV0YEX9_VICFA</name>
<sequence length="253" mass="27813">MVVIRECHTLGRVVVPTTELEHHRLWDEYVNTFRSMFGKTDWGFINGELYGDFVDLTLSSDTDSVSSSSKPYVQGEKLCMYRPSGSSDEYFYFYEDVMEILWAYSSNFKNNKDKFMKVRGGEQCPLVLYNDEGPIIIQFGGSKSPSLLVVMTLAKAHSGEGNDVGKSGPYGILICSQKKKENGVEEVITQRGPISVEALSHPPPSKKKNVAHGKPAVESSKLGGGDELECFLGGSSMVMVAGGLPPQSSPFNF</sequence>
<keyword evidence="3" id="KW-1185">Reference proteome</keyword>
<comment type="caution">
    <text evidence="2">The sequence shown here is derived from an EMBL/GenBank/DDBJ whole genome shotgun (WGS) entry which is preliminary data.</text>
</comment>
<gene>
    <name evidence="2" type="ORF">VFH_U011560</name>
</gene>
<proteinExistence type="predicted"/>
<dbReference type="Proteomes" id="UP001157006">
    <property type="component" value="Unassembled WGS sequence"/>
</dbReference>
<evidence type="ECO:0000256" key="1">
    <source>
        <dbReference type="SAM" id="MobiDB-lite"/>
    </source>
</evidence>
<protein>
    <submittedName>
        <fullName evidence="2">Uncharacterized protein</fullName>
    </submittedName>
</protein>